<dbReference type="EC" id="3.2.2.22" evidence="3 8"/>
<dbReference type="GO" id="GO:0017148">
    <property type="term" value="P:negative regulation of translation"/>
    <property type="evidence" value="ECO:0007669"/>
    <property type="project" value="UniProtKB-KW"/>
</dbReference>
<evidence type="ECO:0000256" key="6">
    <source>
        <dbReference type="ARBA" id="ARBA00022821"/>
    </source>
</evidence>
<evidence type="ECO:0000256" key="1">
    <source>
        <dbReference type="ARBA" id="ARBA00000237"/>
    </source>
</evidence>
<evidence type="ECO:0000256" key="2">
    <source>
        <dbReference type="ARBA" id="ARBA00008544"/>
    </source>
</evidence>
<dbReference type="InterPro" id="IPR001574">
    <property type="entry name" value="Ribosome_inactivat_prot"/>
</dbReference>
<dbReference type="InterPro" id="IPR017988">
    <property type="entry name" value="Ribosome_inactivat_prot_CS"/>
</dbReference>
<dbReference type="InterPro" id="IPR017989">
    <property type="entry name" value="Ribosome_inactivat_1/2"/>
</dbReference>
<keyword evidence="7 8" id="KW-0652">Protein synthesis inhibitor</keyword>
<organism evidence="10 11">
    <name type="scientific">Carnegiea gigantea</name>
    <dbReference type="NCBI Taxonomy" id="171969"/>
    <lineage>
        <taxon>Eukaryota</taxon>
        <taxon>Viridiplantae</taxon>
        <taxon>Streptophyta</taxon>
        <taxon>Embryophyta</taxon>
        <taxon>Tracheophyta</taxon>
        <taxon>Spermatophyta</taxon>
        <taxon>Magnoliopsida</taxon>
        <taxon>eudicotyledons</taxon>
        <taxon>Gunneridae</taxon>
        <taxon>Pentapetalae</taxon>
        <taxon>Caryophyllales</taxon>
        <taxon>Cactineae</taxon>
        <taxon>Cactaceae</taxon>
        <taxon>Cactoideae</taxon>
        <taxon>Echinocereeae</taxon>
        <taxon>Carnegiea</taxon>
    </lineage>
</organism>
<protein>
    <recommendedName>
        <fullName evidence="3 8">rRNA N-glycosylase</fullName>
        <ecNumber evidence="3 8">3.2.2.22</ecNumber>
    </recommendedName>
</protein>
<dbReference type="AlphaFoldDB" id="A0A9Q1GTV5"/>
<proteinExistence type="inferred from homology"/>
<accession>A0A9Q1GTV5</accession>
<comment type="catalytic activity">
    <reaction evidence="1 8">
        <text>Endohydrolysis of the N-glycosidic bond at one specific adenosine on the 28S rRNA.</text>
        <dbReference type="EC" id="3.2.2.22"/>
    </reaction>
</comment>
<keyword evidence="6 8" id="KW-0611">Plant defense</keyword>
<comment type="similarity">
    <text evidence="2">Belongs to the ribosome-inactivating protein family. Type 1 RIP subfamily.</text>
</comment>
<name>A0A9Q1GTV5_9CARY</name>
<dbReference type="Pfam" id="PF00161">
    <property type="entry name" value="RIP"/>
    <property type="match status" value="1"/>
</dbReference>
<dbReference type="GO" id="GO:0006952">
    <property type="term" value="P:defense response"/>
    <property type="evidence" value="ECO:0007669"/>
    <property type="project" value="UniProtKB-KW"/>
</dbReference>
<dbReference type="SUPFAM" id="SSF56371">
    <property type="entry name" value="Ribosome inactivating proteins (RIP)"/>
    <property type="match status" value="1"/>
</dbReference>
<keyword evidence="9" id="KW-0732">Signal</keyword>
<dbReference type="Gene3D" id="4.10.470.10">
    <property type="entry name" value="Ricin (A Subunit), domain 2"/>
    <property type="match status" value="1"/>
</dbReference>
<comment type="caution">
    <text evidence="10">The sequence shown here is derived from an EMBL/GenBank/DDBJ whole genome shotgun (WGS) entry which is preliminary data.</text>
</comment>
<dbReference type="EMBL" id="JAKOGI010001117">
    <property type="protein sequence ID" value="KAJ8427657.1"/>
    <property type="molecule type" value="Genomic_DNA"/>
</dbReference>
<dbReference type="PROSITE" id="PS00275">
    <property type="entry name" value="SHIGA_RICIN"/>
    <property type="match status" value="1"/>
</dbReference>
<keyword evidence="11" id="KW-1185">Reference proteome</keyword>
<evidence type="ECO:0000256" key="8">
    <source>
        <dbReference type="RuleBase" id="RU004915"/>
    </source>
</evidence>
<dbReference type="Proteomes" id="UP001153076">
    <property type="component" value="Unassembled WGS sequence"/>
</dbReference>
<evidence type="ECO:0000313" key="10">
    <source>
        <dbReference type="EMBL" id="KAJ8427657.1"/>
    </source>
</evidence>
<dbReference type="PANTHER" id="PTHR33453:SF34">
    <property type="entry name" value="RIBOSOME-INACTIVATING PROTEIN"/>
    <property type="match status" value="1"/>
</dbReference>
<sequence>MRKVVLLAMIISTWVTLIHAVDDTWVLSGDANNYGNFIAYIRGQVKGTTCFGIPMIRPPTRSAYLVVRLQSSAGKTVGLVLNKNDLYVLGYSDTLNSKERAFYFKDAPTDALPGATVNILGYTGSYQQLQSNAKINRKSLGLSKTIVNRLLNNIFGKAITTDALRKSQAQFLLVVVQMVAEAARFKYIENVIKDDYTVDFLTPNDKVLTIVNEWAKITTAIVNAKSNGSFQNALPLMGPNGNIYTPGLSSLKKARAAHVIYCPTTVHPSSSFLRQPPRKLYLSTPFLASFLICLHDLLPLAFAVSLLKVLVMA</sequence>
<evidence type="ECO:0000256" key="9">
    <source>
        <dbReference type="SAM" id="SignalP"/>
    </source>
</evidence>
<dbReference type="InterPro" id="IPR016139">
    <property type="entry name" value="Ribosome_inactivat_prot_sub2"/>
</dbReference>
<dbReference type="GO" id="GO:0030598">
    <property type="term" value="F:rRNA N-glycosylase activity"/>
    <property type="evidence" value="ECO:0007669"/>
    <property type="project" value="UniProtKB-EC"/>
</dbReference>
<evidence type="ECO:0000256" key="5">
    <source>
        <dbReference type="ARBA" id="ARBA00022801"/>
    </source>
</evidence>
<dbReference type="GO" id="GO:0090729">
    <property type="term" value="F:toxin activity"/>
    <property type="evidence" value="ECO:0007669"/>
    <property type="project" value="UniProtKB-KW"/>
</dbReference>
<dbReference type="PANTHER" id="PTHR33453">
    <property type="match status" value="1"/>
</dbReference>
<keyword evidence="4 8" id="KW-0800">Toxin</keyword>
<reference evidence="10" key="1">
    <citation type="submission" date="2022-04" db="EMBL/GenBank/DDBJ databases">
        <title>Carnegiea gigantea Genome sequencing and assembly v2.</title>
        <authorList>
            <person name="Copetti D."/>
            <person name="Sanderson M.J."/>
            <person name="Burquez A."/>
            <person name="Wojciechowski M.F."/>
        </authorList>
    </citation>
    <scope>NUCLEOTIDE SEQUENCE</scope>
    <source>
        <strain evidence="10">SGP5-SGP5p</strain>
        <tissue evidence="10">Aerial part</tissue>
    </source>
</reference>
<dbReference type="InterPro" id="IPR016138">
    <property type="entry name" value="Ribosome_inactivat_prot_sub1"/>
</dbReference>
<evidence type="ECO:0000313" key="11">
    <source>
        <dbReference type="Proteomes" id="UP001153076"/>
    </source>
</evidence>
<keyword evidence="5 8" id="KW-0378">Hydrolase</keyword>
<evidence type="ECO:0000256" key="4">
    <source>
        <dbReference type="ARBA" id="ARBA00022656"/>
    </source>
</evidence>
<feature type="signal peptide" evidence="9">
    <location>
        <begin position="1"/>
        <end position="20"/>
    </location>
</feature>
<evidence type="ECO:0000256" key="7">
    <source>
        <dbReference type="ARBA" id="ARBA00023193"/>
    </source>
</evidence>
<dbReference type="PRINTS" id="PR00396">
    <property type="entry name" value="SHIGARICIN"/>
</dbReference>
<gene>
    <name evidence="10" type="ORF">Cgig2_002944</name>
</gene>
<evidence type="ECO:0000256" key="3">
    <source>
        <dbReference type="ARBA" id="ARBA00012001"/>
    </source>
</evidence>
<dbReference type="Gene3D" id="3.40.420.10">
    <property type="entry name" value="Ricin (A subunit), domain 1"/>
    <property type="match status" value="1"/>
</dbReference>
<feature type="chain" id="PRO_5040517127" description="rRNA N-glycosylase" evidence="9">
    <location>
        <begin position="21"/>
        <end position="313"/>
    </location>
</feature>
<dbReference type="InterPro" id="IPR036041">
    <property type="entry name" value="Ribosome-inact_prot_sf"/>
</dbReference>
<dbReference type="OrthoDB" id="1704365at2759"/>